<organism evidence="3 4">
    <name type="scientific">Ceraceosorus guamensis</name>
    <dbReference type="NCBI Taxonomy" id="1522189"/>
    <lineage>
        <taxon>Eukaryota</taxon>
        <taxon>Fungi</taxon>
        <taxon>Dikarya</taxon>
        <taxon>Basidiomycota</taxon>
        <taxon>Ustilaginomycotina</taxon>
        <taxon>Exobasidiomycetes</taxon>
        <taxon>Ceraceosorales</taxon>
        <taxon>Ceraceosoraceae</taxon>
        <taxon>Ceraceosorus</taxon>
    </lineage>
</organism>
<gene>
    <name evidence="3" type="ORF">IE81DRAFT_320177</name>
</gene>
<feature type="compositionally biased region" description="Basic and acidic residues" evidence="2">
    <location>
        <begin position="220"/>
        <end position="230"/>
    </location>
</feature>
<evidence type="ECO:0000313" key="3">
    <source>
        <dbReference type="EMBL" id="PWN45421.1"/>
    </source>
</evidence>
<feature type="region of interest" description="Disordered" evidence="2">
    <location>
        <begin position="218"/>
        <end position="242"/>
    </location>
</feature>
<dbReference type="Pfam" id="PF04641">
    <property type="entry name" value="Rtf2"/>
    <property type="match status" value="1"/>
</dbReference>
<dbReference type="CDD" id="cd16653">
    <property type="entry name" value="RING-like_Rtf2"/>
    <property type="match status" value="1"/>
</dbReference>
<accession>A0A316W9J1</accession>
<dbReference type="GO" id="GO:0005634">
    <property type="term" value="C:nucleus"/>
    <property type="evidence" value="ECO:0007669"/>
    <property type="project" value="TreeGrafter"/>
</dbReference>
<dbReference type="GO" id="GO:0006274">
    <property type="term" value="P:DNA replication termination"/>
    <property type="evidence" value="ECO:0007669"/>
    <property type="project" value="TreeGrafter"/>
</dbReference>
<dbReference type="RefSeq" id="XP_025372581.1">
    <property type="nucleotide sequence ID" value="XM_025512940.1"/>
</dbReference>
<reference evidence="3 4" key="1">
    <citation type="journal article" date="2018" name="Mol. Biol. Evol.">
        <title>Broad Genomic Sampling Reveals a Smut Pathogenic Ancestry of the Fungal Clade Ustilaginomycotina.</title>
        <authorList>
            <person name="Kijpornyongpan T."/>
            <person name="Mondo S.J."/>
            <person name="Barry K."/>
            <person name="Sandor L."/>
            <person name="Lee J."/>
            <person name="Lipzen A."/>
            <person name="Pangilinan J."/>
            <person name="LaButti K."/>
            <person name="Hainaut M."/>
            <person name="Henrissat B."/>
            <person name="Grigoriev I.V."/>
            <person name="Spatafora J.W."/>
            <person name="Aime M.C."/>
        </authorList>
    </citation>
    <scope>NUCLEOTIDE SEQUENCE [LARGE SCALE GENOMIC DNA]</scope>
    <source>
        <strain evidence="3 4">MCA 4658</strain>
    </source>
</reference>
<comment type="similarity">
    <text evidence="1">Belongs to the rtf2 family.</text>
</comment>
<feature type="compositionally biased region" description="Basic and acidic residues" evidence="2">
    <location>
        <begin position="180"/>
        <end position="189"/>
    </location>
</feature>
<evidence type="ECO:0000313" key="4">
    <source>
        <dbReference type="Proteomes" id="UP000245783"/>
    </source>
</evidence>
<protein>
    <submittedName>
        <fullName evidence="3">DUF602-domain-containing protein</fullName>
    </submittedName>
</protein>
<feature type="region of interest" description="Disordered" evidence="2">
    <location>
        <begin position="1"/>
        <end position="45"/>
    </location>
</feature>
<dbReference type="Proteomes" id="UP000245783">
    <property type="component" value="Unassembled WGS sequence"/>
</dbReference>
<dbReference type="PANTHER" id="PTHR12775">
    <property type="entry name" value="PROTEIN C20ORF43 HOMOLOG"/>
    <property type="match status" value="1"/>
</dbReference>
<keyword evidence="4" id="KW-1185">Reference proteome</keyword>
<dbReference type="AlphaFoldDB" id="A0A316W9J1"/>
<dbReference type="InterPro" id="IPR006735">
    <property type="entry name" value="Rtf2"/>
</dbReference>
<dbReference type="GeneID" id="37034810"/>
<sequence>MGADGGSIAGRSDMVRVRAKQGATPESSAASSHAQSTTCRLSGKPLRAGKGEVVADALGRMYNKEEVLIHLAERAKDSRGPLSHVKRLSDVTVLNLTPSNLASSIKPSAASSSDTAVPFACPLTSKSLNGKSRFIYLTTCGCVMSESGLIATVGDARQRHRADRDGQLSTGAKRKASAVESDKEGERYGSSHSSPEEEDKAGTSCPVCGKVFTLATSTKDQTEGAGESKHAKAPMSGDTVPGGDVIIINPHIGEELVMRVSLDRRLAMEAEEKAKKKAAKRAQADLPPGADVTRQVVPQDKEEKRIQRDAKRAAKLAALAEATSAASDLVEPDLKRPRLDYAGPNVEEKSRAPAATSAAAAIARLAKESAAKRARGEGMSEAMKQVYGIGQERKKTQGSDWMTKGTFNRFA</sequence>
<feature type="region of interest" description="Disordered" evidence="2">
    <location>
        <begin position="389"/>
        <end position="411"/>
    </location>
</feature>
<dbReference type="OrthoDB" id="247013at2759"/>
<dbReference type="PANTHER" id="PTHR12775:SF0">
    <property type="entry name" value="REPLICATION TERMINATION FACTOR 2"/>
    <property type="match status" value="1"/>
</dbReference>
<evidence type="ECO:0000256" key="2">
    <source>
        <dbReference type="SAM" id="MobiDB-lite"/>
    </source>
</evidence>
<dbReference type="STRING" id="1522189.A0A316W9J1"/>
<name>A0A316W9J1_9BASI</name>
<dbReference type="EMBL" id="KZ819355">
    <property type="protein sequence ID" value="PWN45421.1"/>
    <property type="molecule type" value="Genomic_DNA"/>
</dbReference>
<evidence type="ECO:0000256" key="1">
    <source>
        <dbReference type="ARBA" id="ARBA00009885"/>
    </source>
</evidence>
<feature type="region of interest" description="Disordered" evidence="2">
    <location>
        <begin position="155"/>
        <end position="204"/>
    </location>
</feature>
<feature type="compositionally biased region" description="Low complexity" evidence="2">
    <location>
        <begin position="27"/>
        <end position="36"/>
    </location>
</feature>
<dbReference type="InParanoid" id="A0A316W9J1"/>
<proteinExistence type="inferred from homology"/>
<dbReference type="InterPro" id="IPR027799">
    <property type="entry name" value="Rtf2_RING-finger"/>
</dbReference>